<dbReference type="PANTHER" id="PTHR42973">
    <property type="entry name" value="BINDING OXIDOREDUCTASE, PUTATIVE (AFU_ORTHOLOGUE AFUA_1G17690)-RELATED"/>
    <property type="match status" value="1"/>
</dbReference>
<dbReference type="InterPro" id="IPR016169">
    <property type="entry name" value="FAD-bd_PCMH_sub2"/>
</dbReference>
<dbReference type="SUPFAM" id="SSF56176">
    <property type="entry name" value="FAD-binding/transporter-associated domain-like"/>
    <property type="match status" value="1"/>
</dbReference>
<dbReference type="PANTHER" id="PTHR42973:SF39">
    <property type="entry name" value="FAD-BINDING PCMH-TYPE DOMAIN-CONTAINING PROTEIN"/>
    <property type="match status" value="1"/>
</dbReference>
<dbReference type="EMBL" id="CALLCH030000005">
    <property type="protein sequence ID" value="CAI4212674.1"/>
    <property type="molecule type" value="Genomic_DNA"/>
</dbReference>
<dbReference type="OrthoDB" id="415825at2759"/>
<keyword evidence="4" id="KW-0274">FAD</keyword>
<evidence type="ECO:0000256" key="5">
    <source>
        <dbReference type="ARBA" id="ARBA00023002"/>
    </source>
</evidence>
<comment type="caution">
    <text evidence="7">The sequence shown here is derived from an EMBL/GenBank/DDBJ whole genome shotgun (WGS) entry which is preliminary data.</text>
</comment>
<organism evidence="7 8">
    <name type="scientific">Parascedosporium putredinis</name>
    <dbReference type="NCBI Taxonomy" id="1442378"/>
    <lineage>
        <taxon>Eukaryota</taxon>
        <taxon>Fungi</taxon>
        <taxon>Dikarya</taxon>
        <taxon>Ascomycota</taxon>
        <taxon>Pezizomycotina</taxon>
        <taxon>Sordariomycetes</taxon>
        <taxon>Hypocreomycetidae</taxon>
        <taxon>Microascales</taxon>
        <taxon>Microascaceae</taxon>
        <taxon>Parascedosporium</taxon>
    </lineage>
</organism>
<evidence type="ECO:0000256" key="4">
    <source>
        <dbReference type="ARBA" id="ARBA00022827"/>
    </source>
</evidence>
<evidence type="ECO:0000313" key="8">
    <source>
        <dbReference type="Proteomes" id="UP000838763"/>
    </source>
</evidence>
<keyword evidence="3" id="KW-0285">Flavoprotein</keyword>
<dbReference type="InterPro" id="IPR036318">
    <property type="entry name" value="FAD-bd_PCMH-like_sf"/>
</dbReference>
<evidence type="ECO:0000313" key="7">
    <source>
        <dbReference type="EMBL" id="CAI4212674.1"/>
    </source>
</evidence>
<comment type="cofactor">
    <cofactor evidence="1">
        <name>FAD</name>
        <dbReference type="ChEBI" id="CHEBI:57692"/>
    </cofactor>
</comment>
<proteinExistence type="inferred from homology"/>
<keyword evidence="8" id="KW-1185">Reference proteome</keyword>
<dbReference type="InterPro" id="IPR016166">
    <property type="entry name" value="FAD-bd_PCMH"/>
</dbReference>
<accession>A0A9P1GYJ3</accession>
<evidence type="ECO:0000256" key="3">
    <source>
        <dbReference type="ARBA" id="ARBA00022630"/>
    </source>
</evidence>
<dbReference type="Pfam" id="PF01565">
    <property type="entry name" value="FAD_binding_4"/>
    <property type="match status" value="1"/>
</dbReference>
<keyword evidence="5" id="KW-0560">Oxidoreductase</keyword>
<dbReference type="PROSITE" id="PS51387">
    <property type="entry name" value="FAD_PCMH"/>
    <property type="match status" value="1"/>
</dbReference>
<reference evidence="7" key="1">
    <citation type="submission" date="2022-11" db="EMBL/GenBank/DDBJ databases">
        <authorList>
            <person name="Scott C."/>
            <person name="Bruce N."/>
        </authorList>
    </citation>
    <scope>NUCLEOTIDE SEQUENCE</scope>
</reference>
<dbReference type="GO" id="GO:0016491">
    <property type="term" value="F:oxidoreductase activity"/>
    <property type="evidence" value="ECO:0007669"/>
    <property type="project" value="UniProtKB-KW"/>
</dbReference>
<dbReference type="Proteomes" id="UP000838763">
    <property type="component" value="Unassembled WGS sequence"/>
</dbReference>
<dbReference type="InterPro" id="IPR006094">
    <property type="entry name" value="Oxid_FAD_bind_N"/>
</dbReference>
<evidence type="ECO:0000259" key="6">
    <source>
        <dbReference type="PROSITE" id="PS51387"/>
    </source>
</evidence>
<dbReference type="GO" id="GO:0071949">
    <property type="term" value="F:FAD binding"/>
    <property type="evidence" value="ECO:0007669"/>
    <property type="project" value="InterPro"/>
</dbReference>
<name>A0A9P1GYJ3_9PEZI</name>
<dbReference type="Gene3D" id="3.30.465.10">
    <property type="match status" value="2"/>
</dbReference>
<comment type="similarity">
    <text evidence="2">Belongs to the oxygen-dependent FAD-linked oxidoreductase family.</text>
</comment>
<dbReference type="Gene3D" id="3.40.462.20">
    <property type="match status" value="1"/>
</dbReference>
<evidence type="ECO:0000256" key="2">
    <source>
        <dbReference type="ARBA" id="ARBA00005466"/>
    </source>
</evidence>
<gene>
    <name evidence="7" type="ORF">PPNO1_LOCUS2427</name>
</gene>
<feature type="domain" description="FAD-binding PCMH-type" evidence="6">
    <location>
        <begin position="41"/>
        <end position="239"/>
    </location>
</feature>
<sequence length="407" mass="44776">MSAAKPSTEASALPILYRDTTEASAFHDAVWGRVFNERRDTSRSPKAVVLASSASHIKAAVQLANEQGCRVSVRSGGHSWAAWSVRQEAILIDLGNYQGVWYDEKTHVVSCTPSSTGRIVNGFLKEKGRMFAGGHCPDVGLGVSSCRAVWAGIARYEQLAACENWGWACENIASIEVVTADGEELTCSETENSDLFWAARGSGPGLPTADPDMEIVCVSKCNQDTGAIEIVAGFTVFKQTKEEAEAALRPIHDGRPADPAVDNAYVANDEDVPSVLEAAFTTLPSKKAFALYFSMNPTSRRPLPDMALSMQSDHYFALYTVWEDAADDERCTAWVYDVMRDVERRSVGSYLGDADFRHRRTKYWSDAHGKKLMDVRRKWDPRGTVCGYLDVGDQSGVEGLKNEFEWS</sequence>
<evidence type="ECO:0000256" key="1">
    <source>
        <dbReference type="ARBA" id="ARBA00001974"/>
    </source>
</evidence>
<protein>
    <recommendedName>
        <fullName evidence="6">FAD-binding PCMH-type domain-containing protein</fullName>
    </recommendedName>
</protein>
<dbReference type="AlphaFoldDB" id="A0A9P1GYJ3"/>
<dbReference type="InterPro" id="IPR050416">
    <property type="entry name" value="FAD-linked_Oxidoreductase"/>
</dbReference>